<accession>A0A2A4WUD3</accession>
<keyword evidence="1" id="KW-0472">Membrane</keyword>
<feature type="transmembrane region" description="Helical" evidence="1">
    <location>
        <begin position="51"/>
        <end position="70"/>
    </location>
</feature>
<name>A0A2A4WUD3_9GAMM</name>
<evidence type="ECO:0008006" key="4">
    <source>
        <dbReference type="Google" id="ProtNLM"/>
    </source>
</evidence>
<sequence length="270" mass="29957">MVELTHRDEETTFEDICLHSSDIQVRQITLKDLVQSLREGYADYGAKPSSVPLLFLFYALFALVLTLFAFGQDLRYLIFPVAAGFTLIGPIVAIAFFAMSRRREQGQELSWSAAFNFIHTSSFAPILALTLLMTLLYLSWLFMAELIFFSLFESTMPESMADFINQLFNTRHGGALIAYGNFVGLLFAFAAMALSIVAFPLTLDKPVTSFTAVSVSIRAFMSNTLVLTVWGIIVVVLMTLGAAVFLIGLAVTLPVLGHATWHLYRKLIVA</sequence>
<evidence type="ECO:0000313" key="3">
    <source>
        <dbReference type="Proteomes" id="UP000218767"/>
    </source>
</evidence>
<reference evidence="3" key="1">
    <citation type="submission" date="2017-08" db="EMBL/GenBank/DDBJ databases">
        <title>A dynamic microbial community with high functional redundancy inhabits the cold, oxic subseafloor aquifer.</title>
        <authorList>
            <person name="Tully B.J."/>
            <person name="Wheat C.G."/>
            <person name="Glazer B.T."/>
            <person name="Huber J.A."/>
        </authorList>
    </citation>
    <scope>NUCLEOTIDE SEQUENCE [LARGE SCALE GENOMIC DNA]</scope>
</reference>
<gene>
    <name evidence="2" type="ORF">COB20_15830</name>
</gene>
<dbReference type="InterPro" id="IPR018692">
    <property type="entry name" value="DUF2189"/>
</dbReference>
<organism evidence="2 3">
    <name type="scientific">SAR86 cluster bacterium</name>
    <dbReference type="NCBI Taxonomy" id="2030880"/>
    <lineage>
        <taxon>Bacteria</taxon>
        <taxon>Pseudomonadati</taxon>
        <taxon>Pseudomonadota</taxon>
        <taxon>Gammaproteobacteria</taxon>
        <taxon>SAR86 cluster</taxon>
    </lineage>
</organism>
<dbReference type="Pfam" id="PF09955">
    <property type="entry name" value="DUF2189"/>
    <property type="match status" value="1"/>
</dbReference>
<keyword evidence="1" id="KW-0812">Transmembrane</keyword>
<feature type="transmembrane region" description="Helical" evidence="1">
    <location>
        <begin position="173"/>
        <end position="199"/>
    </location>
</feature>
<protein>
    <recommendedName>
        <fullName evidence="4">DUF2189 domain-containing protein</fullName>
    </recommendedName>
</protein>
<dbReference type="AlphaFoldDB" id="A0A2A4WUD3"/>
<keyword evidence="1" id="KW-1133">Transmembrane helix</keyword>
<dbReference type="EMBL" id="NVUL01000114">
    <property type="protein sequence ID" value="PCI73824.1"/>
    <property type="molecule type" value="Genomic_DNA"/>
</dbReference>
<evidence type="ECO:0000256" key="1">
    <source>
        <dbReference type="SAM" id="Phobius"/>
    </source>
</evidence>
<feature type="transmembrane region" description="Helical" evidence="1">
    <location>
        <begin position="76"/>
        <end position="97"/>
    </location>
</feature>
<evidence type="ECO:0000313" key="2">
    <source>
        <dbReference type="EMBL" id="PCI73824.1"/>
    </source>
</evidence>
<feature type="transmembrane region" description="Helical" evidence="1">
    <location>
        <begin position="229"/>
        <end position="256"/>
    </location>
</feature>
<proteinExistence type="predicted"/>
<comment type="caution">
    <text evidence="2">The sequence shown here is derived from an EMBL/GenBank/DDBJ whole genome shotgun (WGS) entry which is preliminary data.</text>
</comment>
<dbReference type="Proteomes" id="UP000218767">
    <property type="component" value="Unassembled WGS sequence"/>
</dbReference>